<dbReference type="Proteomes" id="UP001366085">
    <property type="component" value="Unassembled WGS sequence"/>
</dbReference>
<accession>A0ABU8LK52</accession>
<organism evidence="1 2">
    <name type="scientific">Microbacterium istanbulense</name>
    <dbReference type="NCBI Taxonomy" id="3122049"/>
    <lineage>
        <taxon>Bacteria</taxon>
        <taxon>Bacillati</taxon>
        <taxon>Actinomycetota</taxon>
        <taxon>Actinomycetes</taxon>
        <taxon>Micrococcales</taxon>
        <taxon>Microbacteriaceae</taxon>
        <taxon>Microbacterium</taxon>
    </lineage>
</organism>
<comment type="caution">
    <text evidence="1">The sequence shown here is derived from an EMBL/GenBank/DDBJ whole genome shotgun (WGS) entry which is preliminary data.</text>
</comment>
<dbReference type="EMBL" id="JBBDGN010000002">
    <property type="protein sequence ID" value="MEJ1090687.1"/>
    <property type="molecule type" value="Genomic_DNA"/>
</dbReference>
<dbReference type="RefSeq" id="WP_337317373.1">
    <property type="nucleotide sequence ID" value="NZ_JBBDGN010000002.1"/>
</dbReference>
<evidence type="ECO:0000313" key="2">
    <source>
        <dbReference type="Proteomes" id="UP001366085"/>
    </source>
</evidence>
<keyword evidence="2" id="KW-1185">Reference proteome</keyword>
<sequence length="187" mass="20819">MRRALGRWEILSGPNKDGSTHIGVRVLPDATAQLRAAGYNLVNKMYERSVDREAVATIRIGDVVDVRFDGDKGWWAWRGNVRLGRLTWSLGDFEEKEWREASPRIDDGTLQVIRLVVDAGGAVVNAGGIVRRDGVPIPPLKNAVPDALVTVRTLRARVGAAGDVQVMSEKAPVESRRKNVWSRRRMR</sequence>
<protein>
    <submittedName>
        <fullName evidence="1">Uncharacterized protein</fullName>
    </submittedName>
</protein>
<reference evidence="1 2" key="1">
    <citation type="submission" date="2024-02" db="EMBL/GenBank/DDBJ databases">
        <authorList>
            <person name="Saticioglu I.B."/>
        </authorList>
    </citation>
    <scope>NUCLEOTIDE SEQUENCE [LARGE SCALE GENOMIC DNA]</scope>
    <source>
        <strain evidence="1 2">Mu-43</strain>
    </source>
</reference>
<evidence type="ECO:0000313" key="1">
    <source>
        <dbReference type="EMBL" id="MEJ1090687.1"/>
    </source>
</evidence>
<name>A0ABU8LK52_9MICO</name>
<proteinExistence type="predicted"/>
<gene>
    <name evidence="1" type="ORF">WDU93_03190</name>
</gene>